<comment type="function">
    <text evidence="1">Functions in the early steps of protein synthesis of a small number of specific mRNAs. Acts by directing the binding of methionyl-tRNAi to 40S ribosomal subunits. In contrast to the eIF-2 complex, it binds methionyl-tRNAi to 40S subunits in a codon-dependent manner, whereas the eIF-2 complex binds methionyl-tRNAi to 40S subunits in a GTP-dependent manner.</text>
</comment>
<gene>
    <name evidence="8" type="ORF">ECPE_LOCUS14291</name>
</gene>
<dbReference type="AlphaFoldDB" id="A0A183B507"/>
<dbReference type="InterPro" id="IPR011387">
    <property type="entry name" value="TIF2A"/>
</dbReference>
<evidence type="ECO:0000256" key="3">
    <source>
        <dbReference type="ARBA" id="ARBA00022574"/>
    </source>
</evidence>
<dbReference type="OrthoDB" id="6270683at2759"/>
<dbReference type="Proteomes" id="UP000272942">
    <property type="component" value="Unassembled WGS sequence"/>
</dbReference>
<accession>A0A183B507</accession>
<feature type="chain" id="PRO_5043138329" evidence="6">
    <location>
        <begin position="22"/>
        <end position="159"/>
    </location>
</feature>
<evidence type="ECO:0000256" key="5">
    <source>
        <dbReference type="ARBA" id="ARBA00022917"/>
    </source>
</evidence>
<dbReference type="GO" id="GO:0043022">
    <property type="term" value="F:ribosome binding"/>
    <property type="evidence" value="ECO:0007669"/>
    <property type="project" value="TreeGrafter"/>
</dbReference>
<organism evidence="10">
    <name type="scientific">Echinostoma caproni</name>
    <dbReference type="NCBI Taxonomy" id="27848"/>
    <lineage>
        <taxon>Eukaryota</taxon>
        <taxon>Metazoa</taxon>
        <taxon>Spiralia</taxon>
        <taxon>Lophotrochozoa</taxon>
        <taxon>Platyhelminthes</taxon>
        <taxon>Trematoda</taxon>
        <taxon>Digenea</taxon>
        <taxon>Plagiorchiida</taxon>
        <taxon>Echinostomata</taxon>
        <taxon>Echinostomatoidea</taxon>
        <taxon>Echinostomatidae</taxon>
        <taxon>Echinostoma</taxon>
    </lineage>
</organism>
<name>A0A183B507_9TREM</name>
<dbReference type="WBParaSite" id="ECPE_0001433201-mRNA-1">
    <property type="protein sequence ID" value="ECPE_0001433201-mRNA-1"/>
    <property type="gene ID" value="ECPE_0001433201"/>
</dbReference>
<protein>
    <submittedName>
        <fullName evidence="10">EIF2A domain-containing protein</fullName>
    </submittedName>
</protein>
<keyword evidence="6" id="KW-0732">Signal</keyword>
<evidence type="ECO:0000256" key="2">
    <source>
        <dbReference type="ARBA" id="ARBA00022540"/>
    </source>
</evidence>
<evidence type="ECO:0000256" key="6">
    <source>
        <dbReference type="SAM" id="SignalP"/>
    </source>
</evidence>
<evidence type="ECO:0000313" key="10">
    <source>
        <dbReference type="WBParaSite" id="ECPE_0001433201-mRNA-1"/>
    </source>
</evidence>
<evidence type="ECO:0000256" key="1">
    <source>
        <dbReference type="ARBA" id="ARBA00003993"/>
    </source>
</evidence>
<proteinExistence type="predicted"/>
<dbReference type="Pfam" id="PF08662">
    <property type="entry name" value="eIF2A"/>
    <property type="match status" value="1"/>
</dbReference>
<keyword evidence="9" id="KW-1185">Reference proteome</keyword>
<keyword evidence="5" id="KW-0648">Protein biosynthesis</keyword>
<dbReference type="GO" id="GO:0003729">
    <property type="term" value="F:mRNA binding"/>
    <property type="evidence" value="ECO:0007669"/>
    <property type="project" value="TreeGrafter"/>
</dbReference>
<dbReference type="InterPro" id="IPR036322">
    <property type="entry name" value="WD40_repeat_dom_sf"/>
</dbReference>
<reference evidence="10" key="1">
    <citation type="submission" date="2016-06" db="UniProtKB">
        <authorList>
            <consortium name="WormBaseParasite"/>
        </authorList>
    </citation>
    <scope>IDENTIFICATION</scope>
</reference>
<keyword evidence="4" id="KW-0677">Repeat</keyword>
<dbReference type="GO" id="GO:0022627">
    <property type="term" value="C:cytosolic small ribosomal subunit"/>
    <property type="evidence" value="ECO:0007669"/>
    <property type="project" value="TreeGrafter"/>
</dbReference>
<evidence type="ECO:0000259" key="7">
    <source>
        <dbReference type="Pfam" id="PF08662"/>
    </source>
</evidence>
<dbReference type="PANTHER" id="PTHR13227">
    <property type="entry name" value="EUKARYOTIC TRANSLATION INITIATION FACTOR 2A"/>
    <property type="match status" value="1"/>
</dbReference>
<reference evidence="8 9" key="2">
    <citation type="submission" date="2018-11" db="EMBL/GenBank/DDBJ databases">
        <authorList>
            <consortium name="Pathogen Informatics"/>
        </authorList>
    </citation>
    <scope>NUCLEOTIDE SEQUENCE [LARGE SCALE GENOMIC DNA]</scope>
    <source>
        <strain evidence="8 9">Egypt</strain>
    </source>
</reference>
<sequence>MFDSGFSSALLLLAGLGSLTGDMCVWNFRQYEKLSTFKTSDVTAVSWFNDGEHLLLSTTTPRLRVNNGFGVWHYGGKRLLFEKVAPRAVPRPATFDLPAATEHELYEVQVVPQHPLPPAPKPKKFDQVRVRWAPVVRRLRLLVKSDFFLFATCNAFFPD</sequence>
<dbReference type="EMBL" id="UZAN01057186">
    <property type="protein sequence ID" value="VDP91563.1"/>
    <property type="molecule type" value="Genomic_DNA"/>
</dbReference>
<dbReference type="InterPro" id="IPR013979">
    <property type="entry name" value="TIF_beta_prop-like"/>
</dbReference>
<keyword evidence="3" id="KW-0853">WD repeat</keyword>
<dbReference type="SUPFAM" id="SSF50978">
    <property type="entry name" value="WD40 repeat-like"/>
    <property type="match status" value="1"/>
</dbReference>
<evidence type="ECO:0000313" key="9">
    <source>
        <dbReference type="Proteomes" id="UP000272942"/>
    </source>
</evidence>
<dbReference type="GO" id="GO:0003743">
    <property type="term" value="F:translation initiation factor activity"/>
    <property type="evidence" value="ECO:0007669"/>
    <property type="project" value="UniProtKB-KW"/>
</dbReference>
<keyword evidence="2" id="KW-0396">Initiation factor</keyword>
<feature type="signal peptide" evidence="6">
    <location>
        <begin position="1"/>
        <end position="21"/>
    </location>
</feature>
<dbReference type="PANTHER" id="PTHR13227:SF0">
    <property type="entry name" value="EUKARYOTIC TRANSLATION INITIATION FACTOR 2A"/>
    <property type="match status" value="1"/>
</dbReference>
<dbReference type="GO" id="GO:0000049">
    <property type="term" value="F:tRNA binding"/>
    <property type="evidence" value="ECO:0007669"/>
    <property type="project" value="TreeGrafter"/>
</dbReference>
<evidence type="ECO:0000313" key="8">
    <source>
        <dbReference type="EMBL" id="VDP91563.1"/>
    </source>
</evidence>
<evidence type="ECO:0000256" key="4">
    <source>
        <dbReference type="ARBA" id="ARBA00022737"/>
    </source>
</evidence>
<feature type="domain" description="Translation initiation factor beta propellor-like" evidence="7">
    <location>
        <begin position="8"/>
        <end position="80"/>
    </location>
</feature>